<dbReference type="CDD" id="cd22911">
    <property type="entry name" value="HFD_H3"/>
    <property type="match status" value="1"/>
</dbReference>
<reference evidence="9" key="1">
    <citation type="journal article" date="2010" name="Science">
        <title>Plasticity of animal genome architecture unmasked by rapid evolution of a pelagic tunicate.</title>
        <authorList>
            <person name="Denoeud F."/>
            <person name="Henriet S."/>
            <person name="Mungpakdee S."/>
            <person name="Aury J.M."/>
            <person name="Da Silva C."/>
            <person name="Brinkmann H."/>
            <person name="Mikhaleva J."/>
            <person name="Olsen L.C."/>
            <person name="Jubin C."/>
            <person name="Canestro C."/>
            <person name="Bouquet J.M."/>
            <person name="Danks G."/>
            <person name="Poulain J."/>
            <person name="Campsteijn C."/>
            <person name="Adamski M."/>
            <person name="Cross I."/>
            <person name="Yadetie F."/>
            <person name="Muffato M."/>
            <person name="Louis A."/>
            <person name="Butcher S."/>
            <person name="Tsagkogeorga G."/>
            <person name="Konrad A."/>
            <person name="Singh S."/>
            <person name="Jensen M.F."/>
            <person name="Cong E.H."/>
            <person name="Eikeseth-Otteraa H."/>
            <person name="Noel B."/>
            <person name="Anthouard V."/>
            <person name="Porcel B.M."/>
            <person name="Kachouri-Lafond R."/>
            <person name="Nishino A."/>
            <person name="Ugolini M."/>
            <person name="Chourrout P."/>
            <person name="Nishida H."/>
            <person name="Aasland R."/>
            <person name="Huzurbazar S."/>
            <person name="Westhof E."/>
            <person name="Delsuc F."/>
            <person name="Lehrach H."/>
            <person name="Reinhardt R."/>
            <person name="Weissenbach J."/>
            <person name="Roy S.W."/>
            <person name="Artiguenave F."/>
            <person name="Postlethwait J.H."/>
            <person name="Manak J.R."/>
            <person name="Thompson E.M."/>
            <person name="Jaillon O."/>
            <person name="Du Pasquier L."/>
            <person name="Boudinot P."/>
            <person name="Liberles D.A."/>
            <person name="Volff J.N."/>
            <person name="Philippe H."/>
            <person name="Lenhard B."/>
            <person name="Roest Crollius H."/>
            <person name="Wincker P."/>
            <person name="Chourrout D."/>
        </authorList>
    </citation>
    <scope>NUCLEOTIDE SEQUENCE [LARGE SCALE GENOMIC DNA]</scope>
</reference>
<dbReference type="GO" id="GO:0000786">
    <property type="term" value="C:nucleosome"/>
    <property type="evidence" value="ECO:0007669"/>
    <property type="project" value="UniProtKB-KW"/>
</dbReference>
<evidence type="ECO:0000313" key="10">
    <source>
        <dbReference type="Proteomes" id="UP000001307"/>
    </source>
</evidence>
<keyword evidence="10" id="KW-1185">Reference proteome</keyword>
<evidence type="ECO:0000256" key="7">
    <source>
        <dbReference type="ARBA" id="ARBA00023269"/>
    </source>
</evidence>
<organism evidence="9">
    <name type="scientific">Oikopleura dioica</name>
    <name type="common">Tunicate</name>
    <dbReference type="NCBI Taxonomy" id="34765"/>
    <lineage>
        <taxon>Eukaryota</taxon>
        <taxon>Metazoa</taxon>
        <taxon>Chordata</taxon>
        <taxon>Tunicata</taxon>
        <taxon>Appendicularia</taxon>
        <taxon>Copelata</taxon>
        <taxon>Oikopleuridae</taxon>
        <taxon>Oikopleura</taxon>
    </lineage>
</organism>
<dbReference type="SUPFAM" id="SSF47113">
    <property type="entry name" value="Histone-fold"/>
    <property type="match status" value="1"/>
</dbReference>
<keyword evidence="5" id="KW-0238">DNA-binding</keyword>
<keyword evidence="4" id="KW-0158">Chromosome</keyword>
<sequence length="111" mass="12994">MVRRKTPPKKKKERCIEEIRRYQKSTELLMRKMPFQRVVREVVSELRPGNVLRWQADALVCLQEATENILVTLFEVANLYAVHAKRVTVMTKDLQLVRRVAGMNLNGMAKK</sequence>
<keyword evidence="6" id="KW-0539">Nucleus</keyword>
<dbReference type="EMBL" id="FN653015">
    <property type="protein sequence ID" value="CBY20138.1"/>
    <property type="molecule type" value="Genomic_DNA"/>
</dbReference>
<dbReference type="InterPro" id="IPR009072">
    <property type="entry name" value="Histone-fold"/>
</dbReference>
<feature type="domain" description="Core Histone H2A/H2B/H3" evidence="8">
    <location>
        <begin position="15"/>
        <end position="99"/>
    </location>
</feature>
<evidence type="ECO:0000256" key="3">
    <source>
        <dbReference type="ARBA" id="ARBA00010343"/>
    </source>
</evidence>
<proteinExistence type="inferred from homology"/>
<dbReference type="Proteomes" id="UP000001307">
    <property type="component" value="Unassembled WGS sequence"/>
</dbReference>
<dbReference type="GO" id="GO:0003677">
    <property type="term" value="F:DNA binding"/>
    <property type="evidence" value="ECO:0007669"/>
    <property type="project" value="UniProtKB-KW"/>
</dbReference>
<dbReference type="InterPro" id="IPR000164">
    <property type="entry name" value="Histone_H3/CENP-A"/>
</dbReference>
<evidence type="ECO:0000259" key="8">
    <source>
        <dbReference type="Pfam" id="PF00125"/>
    </source>
</evidence>
<dbReference type="SMART" id="SM00428">
    <property type="entry name" value="H3"/>
    <property type="match status" value="1"/>
</dbReference>
<keyword evidence="7" id="KW-0544">Nucleosome core</keyword>
<comment type="subcellular location">
    <subcellularLocation>
        <location evidence="2">Chromosome</location>
    </subcellularLocation>
    <subcellularLocation>
        <location evidence="1">Nucleus</location>
    </subcellularLocation>
</comment>
<dbReference type="GO" id="GO:0030527">
    <property type="term" value="F:structural constituent of chromatin"/>
    <property type="evidence" value="ECO:0007669"/>
    <property type="project" value="InterPro"/>
</dbReference>
<dbReference type="AlphaFoldDB" id="E4WQK6"/>
<evidence type="ECO:0000256" key="2">
    <source>
        <dbReference type="ARBA" id="ARBA00004286"/>
    </source>
</evidence>
<dbReference type="PANTHER" id="PTHR45810">
    <property type="entry name" value="HISTONE H3.2"/>
    <property type="match status" value="1"/>
</dbReference>
<dbReference type="OrthoDB" id="420022at2759"/>
<dbReference type="InParanoid" id="E4WQK6"/>
<dbReference type="GO" id="GO:0046982">
    <property type="term" value="F:protein heterodimerization activity"/>
    <property type="evidence" value="ECO:0007669"/>
    <property type="project" value="InterPro"/>
</dbReference>
<evidence type="ECO:0000256" key="5">
    <source>
        <dbReference type="ARBA" id="ARBA00023125"/>
    </source>
</evidence>
<protein>
    <recommendedName>
        <fullName evidence="8">Core Histone H2A/H2B/H3 domain-containing protein</fullName>
    </recommendedName>
</protein>
<accession>E4WQK6</accession>
<evidence type="ECO:0000313" key="9">
    <source>
        <dbReference type="EMBL" id="CBY20138.1"/>
    </source>
</evidence>
<evidence type="ECO:0000256" key="6">
    <source>
        <dbReference type="ARBA" id="ARBA00023242"/>
    </source>
</evidence>
<dbReference type="FunFam" id="1.10.20.10:FF:000085">
    <property type="entry name" value="Histone H3.2"/>
    <property type="match status" value="1"/>
</dbReference>
<dbReference type="Gene3D" id="1.10.20.10">
    <property type="entry name" value="Histone, subunit A"/>
    <property type="match status" value="1"/>
</dbReference>
<evidence type="ECO:0000256" key="1">
    <source>
        <dbReference type="ARBA" id="ARBA00004123"/>
    </source>
</evidence>
<dbReference type="GO" id="GO:0005634">
    <property type="term" value="C:nucleus"/>
    <property type="evidence" value="ECO:0007669"/>
    <property type="project" value="UniProtKB-SubCell"/>
</dbReference>
<gene>
    <name evidence="9" type="ORF">GSOID_T00000121001</name>
</gene>
<comment type="similarity">
    <text evidence="3">Belongs to the histone H3 family.</text>
</comment>
<evidence type="ECO:0000256" key="4">
    <source>
        <dbReference type="ARBA" id="ARBA00022454"/>
    </source>
</evidence>
<dbReference type="InterPro" id="IPR007125">
    <property type="entry name" value="H2A/H2B/H3"/>
</dbReference>
<name>E4WQK6_OIKDI</name>
<dbReference type="PRINTS" id="PR00622">
    <property type="entry name" value="HISTONEH3"/>
</dbReference>
<dbReference type="Pfam" id="PF00125">
    <property type="entry name" value="Histone"/>
    <property type="match status" value="1"/>
</dbReference>